<evidence type="ECO:0000256" key="1">
    <source>
        <dbReference type="SAM" id="SignalP"/>
    </source>
</evidence>
<evidence type="ECO:0000313" key="2">
    <source>
        <dbReference type="EMBL" id="VVC87560.1"/>
    </source>
</evidence>
<protein>
    <submittedName>
        <fullName evidence="2">Uncharacterized protein</fullName>
    </submittedName>
</protein>
<dbReference type="Proteomes" id="UP000324832">
    <property type="component" value="Unassembled WGS sequence"/>
</dbReference>
<reference evidence="2 3" key="1">
    <citation type="submission" date="2017-07" db="EMBL/GenBank/DDBJ databases">
        <authorList>
            <person name="Talla V."/>
            <person name="Backstrom N."/>
        </authorList>
    </citation>
    <scope>NUCLEOTIDE SEQUENCE [LARGE SCALE GENOMIC DNA]</scope>
</reference>
<feature type="chain" id="PRO_5022746317" evidence="1">
    <location>
        <begin position="24"/>
        <end position="80"/>
    </location>
</feature>
<proteinExistence type="predicted"/>
<keyword evidence="3" id="KW-1185">Reference proteome</keyword>
<keyword evidence="1" id="KW-0732">Signal</keyword>
<sequence>MGGNSLGFSVILLLTVLWRPALSDKCSLACKGSSSSPSFLNGHTYNYGVEGTVSVYLSGAERQETNVKIFGQVSVTALGN</sequence>
<dbReference type="AlphaFoldDB" id="A0A5E4PR72"/>
<organism evidence="2 3">
    <name type="scientific">Leptidea sinapis</name>
    <dbReference type="NCBI Taxonomy" id="189913"/>
    <lineage>
        <taxon>Eukaryota</taxon>
        <taxon>Metazoa</taxon>
        <taxon>Ecdysozoa</taxon>
        <taxon>Arthropoda</taxon>
        <taxon>Hexapoda</taxon>
        <taxon>Insecta</taxon>
        <taxon>Pterygota</taxon>
        <taxon>Neoptera</taxon>
        <taxon>Endopterygota</taxon>
        <taxon>Lepidoptera</taxon>
        <taxon>Glossata</taxon>
        <taxon>Ditrysia</taxon>
        <taxon>Papilionoidea</taxon>
        <taxon>Pieridae</taxon>
        <taxon>Dismorphiinae</taxon>
        <taxon>Leptidea</taxon>
    </lineage>
</organism>
<dbReference type="EMBL" id="FZQP02000138">
    <property type="protein sequence ID" value="VVC87560.1"/>
    <property type="molecule type" value="Genomic_DNA"/>
</dbReference>
<feature type="signal peptide" evidence="1">
    <location>
        <begin position="1"/>
        <end position="23"/>
    </location>
</feature>
<gene>
    <name evidence="2" type="ORF">LSINAPIS_LOCUS1135</name>
</gene>
<evidence type="ECO:0000313" key="3">
    <source>
        <dbReference type="Proteomes" id="UP000324832"/>
    </source>
</evidence>
<name>A0A5E4PR72_9NEOP</name>
<accession>A0A5E4PR72</accession>